<feature type="compositionally biased region" description="Polar residues" evidence="1">
    <location>
        <begin position="671"/>
        <end position="680"/>
    </location>
</feature>
<proteinExistence type="predicted"/>
<feature type="compositionally biased region" description="Basic and acidic residues" evidence="1">
    <location>
        <begin position="533"/>
        <end position="545"/>
    </location>
</feature>
<feature type="compositionally biased region" description="Low complexity" evidence="1">
    <location>
        <begin position="590"/>
        <end position="609"/>
    </location>
</feature>
<reference evidence="2 3" key="1">
    <citation type="journal article" date="2012" name="BMC Genomics">
        <title>Tools to kill: Genome of one of the most destructive plant pathogenic fungi Macrophomina phaseolina.</title>
        <authorList>
            <person name="Islam M.S."/>
            <person name="Haque M.S."/>
            <person name="Islam M.M."/>
            <person name="Emdad E.M."/>
            <person name="Halim A."/>
            <person name="Hossen Q.M.M."/>
            <person name="Hossain M.Z."/>
            <person name="Ahmed B."/>
            <person name="Rahim S."/>
            <person name="Rahman M.S."/>
            <person name="Alam M.M."/>
            <person name="Hou S."/>
            <person name="Wan X."/>
            <person name="Saito J.A."/>
            <person name="Alam M."/>
        </authorList>
    </citation>
    <scope>NUCLEOTIDE SEQUENCE [LARGE SCALE GENOMIC DNA]</scope>
    <source>
        <strain evidence="2 3">MS6</strain>
    </source>
</reference>
<dbReference type="InParanoid" id="K2RKD5"/>
<dbReference type="STRING" id="1126212.K2RKD5"/>
<dbReference type="EMBL" id="AHHD01000517">
    <property type="protein sequence ID" value="EKG10564.1"/>
    <property type="molecule type" value="Genomic_DNA"/>
</dbReference>
<dbReference type="HOGENOM" id="CLU_299362_0_0_1"/>
<sequence length="1002" mass="111375">MPWLDPLNGPRNQAPFAQDLAPTDYSAHLSRGHRSLVDHIKRRLKIVDYARATAESPQDHSQPELAQHLVRPGQIQDESSFGHFSGASDYPNREKSRRPPFENDCSANSSPGDAQLHLMASRLGLELKKKSMEMRQGQSPHTADFANIVAHLRKIHDELLIGSVDWSHLREIMRECCPVGQFVVEMMAEYTSTAPHEHDLSPRMIANNGLTGDVADDTNMTESQLLRQPDDPNEVEMTDDVLSQNALSLFEPVFDWGCAAANIPEALSCSDTTGHTGSCSYKCCGSNGISRERQDIGLRHSEVWSECASTTSSYPPSFDSSYQSHTSSYAHSAATELSPRPPSHDLFDESSFASHDGPASQLYHENPQLQSTMNDSDCPQADFHLTNEITGMYDNVNFLGLSDCYPSRVNQSRSNTTLQLSQHNEPLHSSDPAVANASDGHSSGRQLKEASPGRIEAQDERVIKREASSYAIDEPLQELSSIERRLLDASLASFITRFPPCERGNSSEMATPSCYEGTADASPSDTARPSPASEKDRPAQVSIDRKREIVREVMKEFHERFQDSSPESWYEDEEYEDDDEDDLDTAELLSPASHTSVASDSSGSSGIRSLPEGMATNHHDTGESSGTSRGSTSTTHQSDRTVRKRGLSTGSNDPDNNDGDGGNGGNKRQKSALTKQQSSQPHHHLACPFNKKSPDDYAETACNYPGFRNVARMKGHLYRNHMRPLFCNRCYNTFANDQDFAEHQRANPMCDILPDQERPLIEGITKEVETKLKSRKQTNLSEPEKWKATYQILFPEESEIPSPYCEQVRAVQHVSPQSQDLADFTQFCHQVAPPLVEQALMSEADRQEIVLRESLVSRLPEIIRRVLLEVYKRWQGQTSTDNLTPMMVPPPETTRAYMPSSEAMQNLVAQQTKPLHANNDSTYGSELPGLQQQGEAAFQEQNVAYHASAHGPSDFHYSPMDLIIGGDTAGLQGAEDDWPMPPTFWDPFDTDALGNAQFESRD</sequence>
<evidence type="ECO:0008006" key="4">
    <source>
        <dbReference type="Google" id="ProtNLM"/>
    </source>
</evidence>
<dbReference type="AlphaFoldDB" id="K2RKD5"/>
<dbReference type="eggNOG" id="ENOG502SAWK">
    <property type="taxonomic scope" value="Eukaryota"/>
</dbReference>
<organism evidence="2 3">
    <name type="scientific">Macrophomina phaseolina (strain MS6)</name>
    <name type="common">Charcoal rot fungus</name>
    <dbReference type="NCBI Taxonomy" id="1126212"/>
    <lineage>
        <taxon>Eukaryota</taxon>
        <taxon>Fungi</taxon>
        <taxon>Dikarya</taxon>
        <taxon>Ascomycota</taxon>
        <taxon>Pezizomycotina</taxon>
        <taxon>Dothideomycetes</taxon>
        <taxon>Dothideomycetes incertae sedis</taxon>
        <taxon>Botryosphaeriales</taxon>
        <taxon>Botryosphaeriaceae</taxon>
        <taxon>Macrophomina</taxon>
    </lineage>
</organism>
<name>K2RKD5_MACPH</name>
<feature type="compositionally biased region" description="Low complexity" evidence="1">
    <location>
        <begin position="623"/>
        <end position="635"/>
    </location>
</feature>
<feature type="compositionally biased region" description="Acidic residues" evidence="1">
    <location>
        <begin position="569"/>
        <end position="585"/>
    </location>
</feature>
<dbReference type="PANTHER" id="PTHR38166:SF1">
    <property type="entry name" value="C2H2-TYPE DOMAIN-CONTAINING PROTEIN"/>
    <property type="match status" value="1"/>
</dbReference>
<protein>
    <recommendedName>
        <fullName evidence="4">C2H2-type domain-containing protein</fullName>
    </recommendedName>
</protein>
<evidence type="ECO:0000256" key="1">
    <source>
        <dbReference type="SAM" id="MobiDB-lite"/>
    </source>
</evidence>
<accession>K2RKD5</accession>
<feature type="region of interest" description="Disordered" evidence="1">
    <location>
        <begin position="413"/>
        <end position="461"/>
    </location>
</feature>
<feature type="region of interest" description="Disordered" evidence="1">
    <location>
        <begin position="77"/>
        <end position="113"/>
    </location>
</feature>
<gene>
    <name evidence="2" type="ORF">MPH_12422</name>
</gene>
<feature type="region of interest" description="Disordered" evidence="1">
    <location>
        <begin position="332"/>
        <end position="363"/>
    </location>
</feature>
<feature type="compositionally biased region" description="Polar residues" evidence="1">
    <location>
        <begin position="413"/>
        <end position="424"/>
    </location>
</feature>
<comment type="caution">
    <text evidence="2">The sequence shown here is derived from an EMBL/GenBank/DDBJ whole genome shotgun (WGS) entry which is preliminary data.</text>
</comment>
<dbReference type="OrthoDB" id="4738706at2759"/>
<dbReference type="Proteomes" id="UP000007129">
    <property type="component" value="Unassembled WGS sequence"/>
</dbReference>
<feature type="region of interest" description="Disordered" evidence="1">
    <location>
        <begin position="498"/>
        <end position="545"/>
    </location>
</feature>
<dbReference type="PANTHER" id="PTHR38166">
    <property type="entry name" value="C2H2-TYPE DOMAIN-CONTAINING PROTEIN-RELATED"/>
    <property type="match status" value="1"/>
</dbReference>
<dbReference type="VEuPathDB" id="FungiDB:MPH_12422"/>
<evidence type="ECO:0000313" key="3">
    <source>
        <dbReference type="Proteomes" id="UP000007129"/>
    </source>
</evidence>
<evidence type="ECO:0000313" key="2">
    <source>
        <dbReference type="EMBL" id="EKG10564.1"/>
    </source>
</evidence>
<feature type="region of interest" description="Disordered" evidence="1">
    <location>
        <begin position="557"/>
        <end position="692"/>
    </location>
</feature>
<feature type="compositionally biased region" description="Basic and acidic residues" evidence="1">
    <location>
        <begin position="91"/>
        <end position="101"/>
    </location>
</feature>